<organism evidence="2 3">
    <name type="scientific">Streptomyces cavernicola</name>
    <dbReference type="NCBI Taxonomy" id="3043613"/>
    <lineage>
        <taxon>Bacteria</taxon>
        <taxon>Bacillati</taxon>
        <taxon>Actinomycetota</taxon>
        <taxon>Actinomycetes</taxon>
        <taxon>Kitasatosporales</taxon>
        <taxon>Streptomycetaceae</taxon>
        <taxon>Streptomyces</taxon>
    </lineage>
</organism>
<feature type="region of interest" description="Disordered" evidence="1">
    <location>
        <begin position="1"/>
        <end position="38"/>
    </location>
</feature>
<evidence type="ECO:0000256" key="1">
    <source>
        <dbReference type="SAM" id="MobiDB-lite"/>
    </source>
</evidence>
<evidence type="ECO:0000313" key="3">
    <source>
        <dbReference type="Proteomes" id="UP001223978"/>
    </source>
</evidence>
<accession>A0ABT6SAG1</accession>
<evidence type="ECO:0008006" key="4">
    <source>
        <dbReference type="Google" id="ProtNLM"/>
    </source>
</evidence>
<evidence type="ECO:0000313" key="2">
    <source>
        <dbReference type="EMBL" id="MDI3405181.1"/>
    </source>
</evidence>
<sequence>MALSTGCGGSGTAGGRVDDRADAGRSAKPQQALSPRQLDRLALTPADLPGHQVYGNPAGRVTDTGARHDADRRACDPIAGLLVNGLQPAPEALVAREVSPLDASGEVTGVSYDPTLSAYGGGRAAGRTVARLRTAVDDCRDGFAVKDQESAEGGTPEEYPQVRPLPAPKVGDEALVFRLTKGDGAPDGVPLRRETYTVVREGPLVVVFRAWHYAEERAYSTPDDVLHAQLAKLAGVGAARFDKEPG</sequence>
<dbReference type="RefSeq" id="WP_282543127.1">
    <property type="nucleotide sequence ID" value="NZ_JASCIQ010000014.1"/>
</dbReference>
<gene>
    <name evidence="2" type="ORF">QIS96_15305</name>
</gene>
<dbReference type="Proteomes" id="UP001223978">
    <property type="component" value="Unassembled WGS sequence"/>
</dbReference>
<comment type="caution">
    <text evidence="2">The sequence shown here is derived from an EMBL/GenBank/DDBJ whole genome shotgun (WGS) entry which is preliminary data.</text>
</comment>
<keyword evidence="3" id="KW-1185">Reference proteome</keyword>
<name>A0ABT6SAG1_9ACTN</name>
<feature type="compositionally biased region" description="Gly residues" evidence="1">
    <location>
        <begin position="1"/>
        <end position="14"/>
    </location>
</feature>
<dbReference type="EMBL" id="JASCIQ010000014">
    <property type="protein sequence ID" value="MDI3405181.1"/>
    <property type="molecule type" value="Genomic_DNA"/>
</dbReference>
<reference evidence="2 3" key="1">
    <citation type="submission" date="2023-05" db="EMBL/GenBank/DDBJ databases">
        <title>Draft genome sequence of Streptomyces sp. B-S-A6 isolated from a cave soil in Thailand.</title>
        <authorList>
            <person name="Chamroensaksri N."/>
            <person name="Muangham S."/>
        </authorList>
    </citation>
    <scope>NUCLEOTIDE SEQUENCE [LARGE SCALE GENOMIC DNA]</scope>
    <source>
        <strain evidence="2 3">B-S-A6</strain>
    </source>
</reference>
<proteinExistence type="predicted"/>
<protein>
    <recommendedName>
        <fullName evidence="4">Lipoprotein</fullName>
    </recommendedName>
</protein>
<feature type="compositionally biased region" description="Basic and acidic residues" evidence="1">
    <location>
        <begin position="16"/>
        <end position="25"/>
    </location>
</feature>